<sequence length="338" mass="37175">MSSLLWLLLYLAPLLGLTAALFAWLGWHWRGTDMQKRIDALATQVSTAEAALREAESAHAAVLEKAATVQPPPPQDGRAAAELQALRADLKCARDEAHLRQEEAAKAHEATLALEKEMHRLLAELEQLRAAHASVQAELSLLQSTPAAAEQPEAAPAKPKRKRSTTAKAQHPAVTLHEKIASLESQLLAQQSDLAALTQERDGWQQRISQLEAGPQSDPAGLGLARRSLADTQKRLAAATAKLGQLQNQTRVLQHVQETSTALADVSDDDLTQIKGIKKIISDQLRAHGIRTWRQIALWDENERRAFSELLAFKNRATREQWQEQARALHEAAHGPLP</sequence>
<name>A0ABW0KLW1_9BACT</name>
<feature type="coiled-coil region" evidence="1">
    <location>
        <begin position="180"/>
        <end position="249"/>
    </location>
</feature>
<evidence type="ECO:0000313" key="4">
    <source>
        <dbReference type="Proteomes" id="UP001596052"/>
    </source>
</evidence>
<dbReference type="Proteomes" id="UP001596052">
    <property type="component" value="Unassembled WGS sequence"/>
</dbReference>
<organism evidence="3 4">
    <name type="scientific">Prosthecobacter fluviatilis</name>
    <dbReference type="NCBI Taxonomy" id="445931"/>
    <lineage>
        <taxon>Bacteria</taxon>
        <taxon>Pseudomonadati</taxon>
        <taxon>Verrucomicrobiota</taxon>
        <taxon>Verrucomicrobiia</taxon>
        <taxon>Verrucomicrobiales</taxon>
        <taxon>Verrucomicrobiaceae</taxon>
        <taxon>Prosthecobacter</taxon>
    </lineage>
</organism>
<dbReference type="EMBL" id="JBHSMQ010000001">
    <property type="protein sequence ID" value="MFC5453711.1"/>
    <property type="molecule type" value="Genomic_DNA"/>
</dbReference>
<gene>
    <name evidence="3" type="ORF">ACFQDI_02485</name>
</gene>
<dbReference type="RefSeq" id="WP_377163052.1">
    <property type="nucleotide sequence ID" value="NZ_JBHSMQ010000001.1"/>
</dbReference>
<evidence type="ECO:0000256" key="2">
    <source>
        <dbReference type="SAM" id="MobiDB-lite"/>
    </source>
</evidence>
<accession>A0ABW0KLW1</accession>
<proteinExistence type="predicted"/>
<reference evidence="4" key="1">
    <citation type="journal article" date="2019" name="Int. J. Syst. Evol. Microbiol.">
        <title>The Global Catalogue of Microorganisms (GCM) 10K type strain sequencing project: providing services to taxonomists for standard genome sequencing and annotation.</title>
        <authorList>
            <consortium name="The Broad Institute Genomics Platform"/>
            <consortium name="The Broad Institute Genome Sequencing Center for Infectious Disease"/>
            <person name="Wu L."/>
            <person name="Ma J."/>
        </authorList>
    </citation>
    <scope>NUCLEOTIDE SEQUENCE [LARGE SCALE GENOMIC DNA]</scope>
    <source>
        <strain evidence="4">CGMCC 4.1469</strain>
    </source>
</reference>
<protein>
    <submittedName>
        <fullName evidence="3">Uncharacterized protein</fullName>
    </submittedName>
</protein>
<keyword evidence="1" id="KW-0175">Coiled coil</keyword>
<comment type="caution">
    <text evidence="3">The sequence shown here is derived from an EMBL/GenBank/DDBJ whole genome shotgun (WGS) entry which is preliminary data.</text>
</comment>
<feature type="compositionally biased region" description="Low complexity" evidence="2">
    <location>
        <begin position="144"/>
        <end position="157"/>
    </location>
</feature>
<evidence type="ECO:0000256" key="1">
    <source>
        <dbReference type="SAM" id="Coils"/>
    </source>
</evidence>
<keyword evidence="4" id="KW-1185">Reference proteome</keyword>
<feature type="region of interest" description="Disordered" evidence="2">
    <location>
        <begin position="144"/>
        <end position="173"/>
    </location>
</feature>
<evidence type="ECO:0000313" key="3">
    <source>
        <dbReference type="EMBL" id="MFC5453711.1"/>
    </source>
</evidence>